<dbReference type="InterPro" id="IPR011989">
    <property type="entry name" value="ARM-like"/>
</dbReference>
<organism evidence="1 2">
    <name type="scientific">Phytophthora oleae</name>
    <dbReference type="NCBI Taxonomy" id="2107226"/>
    <lineage>
        <taxon>Eukaryota</taxon>
        <taxon>Sar</taxon>
        <taxon>Stramenopiles</taxon>
        <taxon>Oomycota</taxon>
        <taxon>Peronosporomycetes</taxon>
        <taxon>Peronosporales</taxon>
        <taxon>Peronosporaceae</taxon>
        <taxon>Phytophthora</taxon>
    </lineage>
</organism>
<evidence type="ECO:0000313" key="2">
    <source>
        <dbReference type="Proteomes" id="UP001632037"/>
    </source>
</evidence>
<gene>
    <name evidence="1" type="ORF">V7S43_009284</name>
</gene>
<sequence length="77" mass="8621">MVSQAPQVSWVIMRQGGLKAFTTIIEQGSNVETLHRALFALQNLLEAISGAAKNEERAEERIKFIEEVKTHSAKLKQ</sequence>
<reference evidence="1 2" key="1">
    <citation type="submission" date="2024-09" db="EMBL/GenBank/DDBJ databases">
        <title>Genome sequencing and assembly of Phytophthora oleae, isolate VK10A, causative agent of rot of olive drupes.</title>
        <authorList>
            <person name="Conti Taguali S."/>
            <person name="Riolo M."/>
            <person name="La Spada F."/>
            <person name="Cacciola S.O."/>
            <person name="Dionisio G."/>
        </authorList>
    </citation>
    <scope>NUCLEOTIDE SEQUENCE [LARGE SCALE GENOMIC DNA]</scope>
    <source>
        <strain evidence="1 2">VK10A</strain>
    </source>
</reference>
<dbReference type="AlphaFoldDB" id="A0ABD3FJW1"/>
<dbReference type="EMBL" id="JBIMZQ010000019">
    <property type="protein sequence ID" value="KAL3665860.1"/>
    <property type="molecule type" value="Genomic_DNA"/>
</dbReference>
<protein>
    <submittedName>
        <fullName evidence="1">Uncharacterized protein</fullName>
    </submittedName>
</protein>
<proteinExistence type="predicted"/>
<evidence type="ECO:0000313" key="1">
    <source>
        <dbReference type="EMBL" id="KAL3665860.1"/>
    </source>
</evidence>
<accession>A0ABD3FJW1</accession>
<dbReference type="Proteomes" id="UP001632037">
    <property type="component" value="Unassembled WGS sequence"/>
</dbReference>
<comment type="caution">
    <text evidence="1">The sequence shown here is derived from an EMBL/GenBank/DDBJ whole genome shotgun (WGS) entry which is preliminary data.</text>
</comment>
<dbReference type="Gene3D" id="1.25.10.10">
    <property type="entry name" value="Leucine-rich Repeat Variant"/>
    <property type="match status" value="1"/>
</dbReference>
<name>A0ABD3FJW1_9STRA</name>
<keyword evidence="2" id="KW-1185">Reference proteome</keyword>